<protein>
    <submittedName>
        <fullName evidence="5">Chemotaxis protein CheY</fullName>
    </submittedName>
</protein>
<dbReference type="AlphaFoldDB" id="A0A1W6N3X0"/>
<dbReference type="Proteomes" id="UP000237351">
    <property type="component" value="Chromosome"/>
</dbReference>
<dbReference type="KEGG" id="naf:GQ61_03105"/>
<evidence type="ECO:0000313" key="6">
    <source>
        <dbReference type="Proteomes" id="UP000237351"/>
    </source>
</evidence>
<dbReference type="STRING" id="1414854.GQ61_03105"/>
<accession>A0A1W6N3X0</accession>
<dbReference type="EMBL" id="CP008743">
    <property type="protein sequence ID" value="ARN84476.1"/>
    <property type="molecule type" value="Genomic_DNA"/>
</dbReference>
<gene>
    <name evidence="5" type="ORF">GQ61_03105</name>
</gene>
<dbReference type="PROSITE" id="PS50110">
    <property type="entry name" value="RESPONSE_REGULATORY"/>
    <property type="match status" value="1"/>
</dbReference>
<dbReference type="SMART" id="SM00448">
    <property type="entry name" value="REC"/>
    <property type="match status" value="1"/>
</dbReference>
<name>A0A1W6N3X0_9PROT</name>
<dbReference type="GO" id="GO:0000160">
    <property type="term" value="P:phosphorelay signal transduction system"/>
    <property type="evidence" value="ECO:0007669"/>
    <property type="project" value="UniProtKB-KW"/>
</dbReference>
<dbReference type="PANTHER" id="PTHR45339">
    <property type="entry name" value="HYBRID SIGNAL TRANSDUCTION HISTIDINE KINASE J"/>
    <property type="match status" value="1"/>
</dbReference>
<evidence type="ECO:0000259" key="4">
    <source>
        <dbReference type="PROSITE" id="PS50110"/>
    </source>
</evidence>
<dbReference type="PANTHER" id="PTHR45339:SF1">
    <property type="entry name" value="HYBRID SIGNAL TRANSDUCTION HISTIDINE KINASE J"/>
    <property type="match status" value="1"/>
</dbReference>
<dbReference type="Pfam" id="PF00072">
    <property type="entry name" value="Response_reg"/>
    <property type="match status" value="1"/>
</dbReference>
<dbReference type="InterPro" id="IPR001789">
    <property type="entry name" value="Sig_transdc_resp-reg_receiver"/>
</dbReference>
<proteinExistence type="predicted"/>
<dbReference type="OrthoDB" id="9801602at2"/>
<keyword evidence="6" id="KW-1185">Reference proteome</keyword>
<reference evidence="5 6" key="1">
    <citation type="submission" date="2014-06" db="EMBL/GenBank/DDBJ databases">
        <title>The genome of the endonuclear symbiont Nucleicultrix amoebiphila.</title>
        <authorList>
            <person name="Schulz F."/>
            <person name="Horn M."/>
        </authorList>
    </citation>
    <scope>NUCLEOTIDE SEQUENCE [LARGE SCALE GENOMIC DNA]</scope>
    <source>
        <strain evidence="5 6">FS5</strain>
    </source>
</reference>
<evidence type="ECO:0000313" key="5">
    <source>
        <dbReference type="EMBL" id="ARN84476.1"/>
    </source>
</evidence>
<keyword evidence="2" id="KW-0902">Two-component regulatory system</keyword>
<sequence>MVKILLVEDNEINSDMLSRRLTKRNYEVILAQDGDEGILKAQQYRPDIILMDLSLPKIDGWEATKRIKDDPNTCNIPIIALTAHAMGEDKDKALLAGCDEYETKPIEIERLIAKIEIFLRNVRKVNSNGS</sequence>
<keyword evidence="1 3" id="KW-0597">Phosphoprotein</keyword>
<evidence type="ECO:0000256" key="3">
    <source>
        <dbReference type="PROSITE-ProRule" id="PRU00169"/>
    </source>
</evidence>
<dbReference type="Gene3D" id="3.40.50.2300">
    <property type="match status" value="1"/>
</dbReference>
<dbReference type="SUPFAM" id="SSF52172">
    <property type="entry name" value="CheY-like"/>
    <property type="match status" value="1"/>
</dbReference>
<evidence type="ECO:0000256" key="2">
    <source>
        <dbReference type="ARBA" id="ARBA00023012"/>
    </source>
</evidence>
<feature type="domain" description="Response regulatory" evidence="4">
    <location>
        <begin position="3"/>
        <end position="119"/>
    </location>
</feature>
<organism evidence="5 6">
    <name type="scientific">Candidatus Nucleicultrix amoebiphila FS5</name>
    <dbReference type="NCBI Taxonomy" id="1414854"/>
    <lineage>
        <taxon>Bacteria</taxon>
        <taxon>Pseudomonadati</taxon>
        <taxon>Pseudomonadota</taxon>
        <taxon>Alphaproteobacteria</taxon>
        <taxon>Holosporales</taxon>
        <taxon>Candidatus Nucleicultricaceae</taxon>
        <taxon>Candidatus Nucleicultrix</taxon>
    </lineage>
</organism>
<feature type="modified residue" description="4-aspartylphosphate" evidence="3">
    <location>
        <position position="52"/>
    </location>
</feature>
<evidence type="ECO:0000256" key="1">
    <source>
        <dbReference type="ARBA" id="ARBA00022553"/>
    </source>
</evidence>
<dbReference type="InterPro" id="IPR011006">
    <property type="entry name" value="CheY-like_superfamily"/>
</dbReference>
<dbReference type="RefSeq" id="WP_085783877.1">
    <property type="nucleotide sequence ID" value="NZ_CP008743.1"/>
</dbReference>